<gene>
    <name evidence="1" type="ORF">P5673_018569</name>
</gene>
<reference evidence="1" key="1">
    <citation type="journal article" date="2023" name="G3 (Bethesda)">
        <title>Whole genome assembly and annotation of the endangered Caribbean coral Acropora cervicornis.</title>
        <authorList>
            <person name="Selwyn J.D."/>
            <person name="Vollmer S.V."/>
        </authorList>
    </citation>
    <scope>NUCLEOTIDE SEQUENCE</scope>
    <source>
        <strain evidence="1">K2</strain>
    </source>
</reference>
<evidence type="ECO:0000313" key="1">
    <source>
        <dbReference type="EMBL" id="KAK2558944.1"/>
    </source>
</evidence>
<reference evidence="1" key="2">
    <citation type="journal article" date="2023" name="Science">
        <title>Genomic signatures of disease resistance in endangered staghorn corals.</title>
        <authorList>
            <person name="Vollmer S.V."/>
            <person name="Selwyn J.D."/>
            <person name="Despard B.A."/>
            <person name="Roesel C.L."/>
        </authorList>
    </citation>
    <scope>NUCLEOTIDE SEQUENCE</scope>
    <source>
        <strain evidence="1">K2</strain>
    </source>
</reference>
<dbReference type="AlphaFoldDB" id="A0AAD9QCT0"/>
<organism evidence="1 2">
    <name type="scientific">Acropora cervicornis</name>
    <name type="common">Staghorn coral</name>
    <dbReference type="NCBI Taxonomy" id="6130"/>
    <lineage>
        <taxon>Eukaryota</taxon>
        <taxon>Metazoa</taxon>
        <taxon>Cnidaria</taxon>
        <taxon>Anthozoa</taxon>
        <taxon>Hexacorallia</taxon>
        <taxon>Scleractinia</taxon>
        <taxon>Astrocoeniina</taxon>
        <taxon>Acroporidae</taxon>
        <taxon>Acropora</taxon>
    </lineage>
</organism>
<accession>A0AAD9QCT0</accession>
<evidence type="ECO:0000313" key="2">
    <source>
        <dbReference type="Proteomes" id="UP001249851"/>
    </source>
</evidence>
<dbReference type="EMBL" id="JARQWQ010000042">
    <property type="protein sequence ID" value="KAK2558944.1"/>
    <property type="molecule type" value="Genomic_DNA"/>
</dbReference>
<name>A0AAD9QCT0_ACRCE</name>
<proteinExistence type="predicted"/>
<sequence length="108" mass="12193">MASDDELEQWLLADEVSDKNEATSVKLMPEVLASLVDKAETMQSKIFNMDKSIKRLQSNSDAPCSNEGPSKNKRLTAQIEVEENGDNALQRDCAEEMNPMPTRQMRFK</sequence>
<protein>
    <submittedName>
        <fullName evidence="1">Uncharacterized protein</fullName>
    </submittedName>
</protein>
<dbReference type="Proteomes" id="UP001249851">
    <property type="component" value="Unassembled WGS sequence"/>
</dbReference>
<keyword evidence="2" id="KW-1185">Reference proteome</keyword>
<comment type="caution">
    <text evidence="1">The sequence shown here is derived from an EMBL/GenBank/DDBJ whole genome shotgun (WGS) entry which is preliminary data.</text>
</comment>